<dbReference type="Proteomes" id="UP000266841">
    <property type="component" value="Unassembled WGS sequence"/>
</dbReference>
<feature type="region of interest" description="Disordered" evidence="1">
    <location>
        <begin position="63"/>
        <end position="112"/>
    </location>
</feature>
<evidence type="ECO:0000313" key="2">
    <source>
        <dbReference type="EMBL" id="EJK63292.1"/>
    </source>
</evidence>
<reference evidence="2 3" key="1">
    <citation type="journal article" date="2012" name="Genome Biol.">
        <title>Genome and low-iron response of an oceanic diatom adapted to chronic iron limitation.</title>
        <authorList>
            <person name="Lommer M."/>
            <person name="Specht M."/>
            <person name="Roy A.S."/>
            <person name="Kraemer L."/>
            <person name="Andreson R."/>
            <person name="Gutowska M.A."/>
            <person name="Wolf J."/>
            <person name="Bergner S.V."/>
            <person name="Schilhabel M.B."/>
            <person name="Klostermeier U.C."/>
            <person name="Beiko R.G."/>
            <person name="Rosenstiel P."/>
            <person name="Hippler M."/>
            <person name="Laroche J."/>
        </authorList>
    </citation>
    <scope>NUCLEOTIDE SEQUENCE [LARGE SCALE GENOMIC DNA]</scope>
    <source>
        <strain evidence="2 3">CCMP1005</strain>
    </source>
</reference>
<sequence length="243" mass="26212">PPLSSTASAIPVALNCLPTTLDPGALLRLLLLLELDQLDRRSVSALFDLQSVVYRMEALPGGARAASGDESESGRHDGQQAASETPQDVTPNSNRAAGNARSMDLEDEEANSEENVVPSMACHLLPHGLYVFLPASVALMAWLATLSKDDCDYAKVTGDIVAEITGSPGAIAWINTFFAFFWLTPRSATILSEVPFVEVGFDHWRGPEHNGETDEWSINIAEPSGTLDFASVLRRNSQAEARF</sequence>
<dbReference type="EMBL" id="AGNL01018333">
    <property type="protein sequence ID" value="EJK63292.1"/>
    <property type="molecule type" value="Genomic_DNA"/>
</dbReference>
<accession>K0SYJ9</accession>
<name>K0SYJ9_THAOC</name>
<comment type="caution">
    <text evidence="2">The sequence shown here is derived from an EMBL/GenBank/DDBJ whole genome shotgun (WGS) entry which is preliminary data.</text>
</comment>
<protein>
    <submittedName>
        <fullName evidence="2">Uncharacterized protein</fullName>
    </submittedName>
</protein>
<dbReference type="OrthoDB" id="46627at2759"/>
<feature type="non-terminal residue" evidence="2">
    <location>
        <position position="1"/>
    </location>
</feature>
<organism evidence="2 3">
    <name type="scientific">Thalassiosira oceanica</name>
    <name type="common">Marine diatom</name>
    <dbReference type="NCBI Taxonomy" id="159749"/>
    <lineage>
        <taxon>Eukaryota</taxon>
        <taxon>Sar</taxon>
        <taxon>Stramenopiles</taxon>
        <taxon>Ochrophyta</taxon>
        <taxon>Bacillariophyta</taxon>
        <taxon>Coscinodiscophyceae</taxon>
        <taxon>Thalassiosirophycidae</taxon>
        <taxon>Thalassiosirales</taxon>
        <taxon>Thalassiosiraceae</taxon>
        <taxon>Thalassiosira</taxon>
    </lineage>
</organism>
<keyword evidence="3" id="KW-1185">Reference proteome</keyword>
<gene>
    <name evidence="2" type="ORF">THAOC_16057</name>
</gene>
<evidence type="ECO:0000256" key="1">
    <source>
        <dbReference type="SAM" id="MobiDB-lite"/>
    </source>
</evidence>
<evidence type="ECO:0000313" key="3">
    <source>
        <dbReference type="Proteomes" id="UP000266841"/>
    </source>
</evidence>
<proteinExistence type="predicted"/>
<feature type="compositionally biased region" description="Polar residues" evidence="1">
    <location>
        <begin position="80"/>
        <end position="96"/>
    </location>
</feature>
<dbReference type="AlphaFoldDB" id="K0SYJ9"/>